<evidence type="ECO:0000256" key="2">
    <source>
        <dbReference type="ARBA" id="ARBA00022617"/>
    </source>
</evidence>
<dbReference type="Gene3D" id="1.10.8.640">
    <property type="entry name" value="Cytochrome C biogenesis protein"/>
    <property type="match status" value="1"/>
</dbReference>
<keyword evidence="4" id="KW-0408">Iron</keyword>
<feature type="transmembrane region" description="Helical" evidence="5">
    <location>
        <begin position="79"/>
        <end position="100"/>
    </location>
</feature>
<proteinExistence type="inferred from homology"/>
<evidence type="ECO:0000256" key="1">
    <source>
        <dbReference type="ARBA" id="ARBA00010342"/>
    </source>
</evidence>
<feature type="domain" description="CcmH/CycL/Ccl2/NrfF N-terminal" evidence="6">
    <location>
        <begin position="13"/>
        <end position="104"/>
    </location>
</feature>
<dbReference type="CDD" id="cd16378">
    <property type="entry name" value="CcmH_N"/>
    <property type="match status" value="1"/>
</dbReference>
<dbReference type="InterPro" id="IPR038297">
    <property type="entry name" value="CcmH/CycL/NrfF/Ccl2_sf"/>
</dbReference>
<dbReference type="Pfam" id="PF03918">
    <property type="entry name" value="CcmH"/>
    <property type="match status" value="1"/>
</dbReference>
<gene>
    <name evidence="7" type="ORF">METZ01_LOCUS76485</name>
</gene>
<keyword evidence="5" id="KW-1133">Transmembrane helix</keyword>
<keyword evidence="3" id="KW-0479">Metal-binding</keyword>
<reference evidence="7" key="1">
    <citation type="submission" date="2018-05" db="EMBL/GenBank/DDBJ databases">
        <authorList>
            <person name="Lanie J.A."/>
            <person name="Ng W.-L."/>
            <person name="Kazmierczak K.M."/>
            <person name="Andrzejewski T.M."/>
            <person name="Davidsen T.M."/>
            <person name="Wayne K.J."/>
            <person name="Tettelin H."/>
            <person name="Glass J.I."/>
            <person name="Rusch D."/>
            <person name="Podicherti R."/>
            <person name="Tsui H.-C.T."/>
            <person name="Winkler M.E."/>
        </authorList>
    </citation>
    <scope>NUCLEOTIDE SEQUENCE</scope>
</reference>
<comment type="similarity">
    <text evidence="1">Belongs to the CcmH/CycL/Ccl2/NrfF family.</text>
</comment>
<dbReference type="GO" id="GO:0046872">
    <property type="term" value="F:metal ion binding"/>
    <property type="evidence" value="ECO:0007669"/>
    <property type="project" value="UniProtKB-KW"/>
</dbReference>
<evidence type="ECO:0000259" key="6">
    <source>
        <dbReference type="Pfam" id="PF03918"/>
    </source>
</evidence>
<dbReference type="EMBL" id="UINC01005801">
    <property type="protein sequence ID" value="SVA23631.1"/>
    <property type="molecule type" value="Genomic_DNA"/>
</dbReference>
<evidence type="ECO:0000256" key="3">
    <source>
        <dbReference type="ARBA" id="ARBA00022723"/>
    </source>
</evidence>
<organism evidence="7">
    <name type="scientific">marine metagenome</name>
    <dbReference type="NCBI Taxonomy" id="408172"/>
    <lineage>
        <taxon>unclassified sequences</taxon>
        <taxon>metagenomes</taxon>
        <taxon>ecological metagenomes</taxon>
    </lineage>
</organism>
<keyword evidence="5" id="KW-0812">Transmembrane</keyword>
<protein>
    <recommendedName>
        <fullName evidence="6">CcmH/CycL/Ccl2/NrfF N-terminal domain-containing protein</fullName>
    </recommendedName>
</protein>
<name>A0A381U7D0_9ZZZZ</name>
<sequence>MFLSTLIAETDLATDIKRSLISPCCWAGTVYDLDHNPEMEEQINQFISQGKTKQEILEYYIGLYGERILAVPKAEGFNIMVWVTPILAGLIGITFLFFFLRTPNDIPSSVISTPAEVAFNDEIEKELQKMD</sequence>
<keyword evidence="5" id="KW-0472">Membrane</keyword>
<dbReference type="InterPro" id="IPR005616">
    <property type="entry name" value="CcmH/CycL/Ccl2/NrfF_N"/>
</dbReference>
<evidence type="ECO:0000256" key="5">
    <source>
        <dbReference type="SAM" id="Phobius"/>
    </source>
</evidence>
<evidence type="ECO:0000256" key="4">
    <source>
        <dbReference type="ARBA" id="ARBA00023004"/>
    </source>
</evidence>
<keyword evidence="2" id="KW-0349">Heme</keyword>
<evidence type="ECO:0000313" key="7">
    <source>
        <dbReference type="EMBL" id="SVA23631.1"/>
    </source>
</evidence>
<dbReference type="AlphaFoldDB" id="A0A381U7D0"/>
<accession>A0A381U7D0</accession>